<gene>
    <name evidence="13" type="ORF">SCHPADRAFT_859545</name>
</gene>
<dbReference type="SMART" id="SM00439">
    <property type="entry name" value="BAH"/>
    <property type="match status" value="1"/>
</dbReference>
<dbReference type="EMBL" id="KQ086112">
    <property type="protein sequence ID" value="KLO07957.1"/>
    <property type="molecule type" value="Genomic_DNA"/>
</dbReference>
<evidence type="ECO:0000259" key="12">
    <source>
        <dbReference type="PROSITE" id="PS51038"/>
    </source>
</evidence>
<comment type="subunit">
    <text evidence="10">ORC is composed of six subunits.</text>
</comment>
<evidence type="ECO:0000313" key="13">
    <source>
        <dbReference type="EMBL" id="KLO07957.1"/>
    </source>
</evidence>
<evidence type="ECO:0000313" key="14">
    <source>
        <dbReference type="Proteomes" id="UP000053477"/>
    </source>
</evidence>
<keyword evidence="14" id="KW-1185">Reference proteome</keyword>
<dbReference type="GO" id="GO:0046872">
    <property type="term" value="F:metal ion binding"/>
    <property type="evidence" value="ECO:0007669"/>
    <property type="project" value="UniProtKB-KW"/>
</dbReference>
<evidence type="ECO:0000256" key="4">
    <source>
        <dbReference type="ARBA" id="ARBA00022723"/>
    </source>
</evidence>
<dbReference type="SUPFAM" id="SSF52540">
    <property type="entry name" value="P-loop containing nucleoside triphosphate hydrolases"/>
    <property type="match status" value="1"/>
</dbReference>
<keyword evidence="7" id="KW-0460">Magnesium</keyword>
<evidence type="ECO:0000256" key="11">
    <source>
        <dbReference type="SAM" id="MobiDB-lite"/>
    </source>
</evidence>
<keyword evidence="8 10" id="KW-0238">DNA-binding</keyword>
<dbReference type="InterPro" id="IPR027417">
    <property type="entry name" value="P-loop_NTPase"/>
</dbReference>
<dbReference type="Proteomes" id="UP000053477">
    <property type="component" value="Unassembled WGS sequence"/>
</dbReference>
<dbReference type="InterPro" id="IPR003959">
    <property type="entry name" value="ATPase_AAA_core"/>
</dbReference>
<dbReference type="OrthoDB" id="1926878at2759"/>
<dbReference type="FunFam" id="3.40.50.300:FF:000199">
    <property type="entry name" value="Origin recognition complex subunit 1"/>
    <property type="match status" value="1"/>
</dbReference>
<keyword evidence="13" id="KW-0378">Hydrolase</keyword>
<dbReference type="Gene3D" id="2.30.30.490">
    <property type="match status" value="1"/>
</dbReference>
<dbReference type="PANTHER" id="PTHR10763">
    <property type="entry name" value="CELL DIVISION CONTROL PROTEIN 6-RELATED"/>
    <property type="match status" value="1"/>
</dbReference>
<dbReference type="GO" id="GO:0016887">
    <property type="term" value="F:ATP hydrolysis activity"/>
    <property type="evidence" value="ECO:0007669"/>
    <property type="project" value="InterPro"/>
</dbReference>
<dbReference type="GO" id="GO:0003682">
    <property type="term" value="F:chromatin binding"/>
    <property type="evidence" value="ECO:0007669"/>
    <property type="project" value="InterPro"/>
</dbReference>
<evidence type="ECO:0000256" key="1">
    <source>
        <dbReference type="ARBA" id="ARBA00004123"/>
    </source>
</evidence>
<evidence type="ECO:0000256" key="8">
    <source>
        <dbReference type="ARBA" id="ARBA00023125"/>
    </source>
</evidence>
<keyword evidence="3 10" id="KW-0235">DNA replication</keyword>
<comment type="similarity">
    <text evidence="2 10">Belongs to the ORC1 family.</text>
</comment>
<dbReference type="SMART" id="SM00382">
    <property type="entry name" value="AAA"/>
    <property type="match status" value="1"/>
</dbReference>
<proteinExistence type="inferred from homology"/>
<keyword evidence="6 10" id="KW-0067">ATP-binding</keyword>
<dbReference type="Pfam" id="PF01426">
    <property type="entry name" value="BAH"/>
    <property type="match status" value="1"/>
</dbReference>
<comment type="subcellular location">
    <subcellularLocation>
        <location evidence="1 10">Nucleus</location>
    </subcellularLocation>
</comment>
<sequence length="772" mass="86178">MAIEVTTPRRSKRFQPTIDAGLSISSNNPTSWIGDPILERRTRPDDVHEEDEFDAEEGGRTTFYNGFSRSEMVKENRKKVLQEFEYEVGDTVLVKTQTKQPSIGVIVAVWEVTSGNEEEDSERKFKKVKVHWFLRPEELASVRARRAHEKNEIYFSLEGSAILTPPHIIEHCHVSSSPKDKEADYYCCSAIDARRGLYYELNWEQHRNIALATEDVDSDPFVIDAENEEKKRSGGRRVKKTVDESSDDEEESGDEYEGEKNEDVPSSEEEDGGDDEGAESSTIETDEEDVPRTPRKRKATADSSLRTPSKRRRKTLAAPTPHSKAALRARAKRTKAMSIRPLTSDMAYDLTGIDTQNLPEDPWLRATQVLHVGSRPDALPCREEEYVKILGSIENLLDEGSGGCVYISGVPGTGKTATVHRVVRELKRMAERSETNPFTYVEINGLKIPEPSAAYGSLWEAVSGHDVASEGHLKISSKEALKQLTKYFSAGVKAGPGGHACVVLMDELDQLVTTKQDVVYNFFNWPTLVQSRLVVIAVANTMDLPERVMSGRVRSRLGMVRINFHPYKSEQLKQIIESRLQTAKEGFKGDFPEVLSQDGITFAAKKVASISGDARRALDICRRAVELVHPKRKAAKADDVKHVISLMQNSPTAMYLAETSLHERIMLASLLKCVKRDGVEEVKWGDVQHQHLIYTNVLTGDGDSTRKPSPSDLRLVLDSLLASHAVLLEDGPAAHRKAEGERKVLLNIEQTEVESVLSDIGGQHWKNALGVS</sequence>
<dbReference type="Gene3D" id="3.40.50.300">
    <property type="entry name" value="P-loop containing nucleotide triphosphate hydrolases"/>
    <property type="match status" value="1"/>
</dbReference>
<dbReference type="InterPro" id="IPR050311">
    <property type="entry name" value="ORC1/CDC6"/>
</dbReference>
<feature type="region of interest" description="Disordered" evidence="11">
    <location>
        <begin position="225"/>
        <end position="327"/>
    </location>
</feature>
<dbReference type="STRING" id="27342.A0A0H2R9A7"/>
<dbReference type="GO" id="GO:0005524">
    <property type="term" value="F:ATP binding"/>
    <property type="evidence" value="ECO:0007669"/>
    <property type="project" value="UniProtKB-KW"/>
</dbReference>
<dbReference type="InParanoid" id="A0A0H2R9A7"/>
<dbReference type="InterPro" id="IPR001025">
    <property type="entry name" value="BAH_dom"/>
</dbReference>
<evidence type="ECO:0000256" key="6">
    <source>
        <dbReference type="ARBA" id="ARBA00022840"/>
    </source>
</evidence>
<dbReference type="GO" id="GO:0006270">
    <property type="term" value="P:DNA replication initiation"/>
    <property type="evidence" value="ECO:0007669"/>
    <property type="project" value="TreeGrafter"/>
</dbReference>
<dbReference type="GO" id="GO:0003688">
    <property type="term" value="F:DNA replication origin binding"/>
    <property type="evidence" value="ECO:0007669"/>
    <property type="project" value="UniProtKB-ARBA"/>
</dbReference>
<dbReference type="Pfam" id="PF22606">
    <property type="entry name" value="Cdc6-ORC-like_ATPase_lid"/>
    <property type="match status" value="1"/>
</dbReference>
<organism evidence="13 14">
    <name type="scientific">Schizopora paradoxa</name>
    <dbReference type="NCBI Taxonomy" id="27342"/>
    <lineage>
        <taxon>Eukaryota</taxon>
        <taxon>Fungi</taxon>
        <taxon>Dikarya</taxon>
        <taxon>Basidiomycota</taxon>
        <taxon>Agaricomycotina</taxon>
        <taxon>Agaricomycetes</taxon>
        <taxon>Hymenochaetales</taxon>
        <taxon>Schizoporaceae</taxon>
        <taxon>Schizopora</taxon>
    </lineage>
</organism>
<feature type="compositionally biased region" description="Acidic residues" evidence="11">
    <location>
        <begin position="265"/>
        <end position="289"/>
    </location>
</feature>
<dbReference type="GO" id="GO:0033314">
    <property type="term" value="P:mitotic DNA replication checkpoint signaling"/>
    <property type="evidence" value="ECO:0007669"/>
    <property type="project" value="TreeGrafter"/>
</dbReference>
<accession>A0A0H2R9A7</accession>
<evidence type="ECO:0000256" key="9">
    <source>
        <dbReference type="ARBA" id="ARBA00023242"/>
    </source>
</evidence>
<dbReference type="FunCoup" id="A0A0H2R9A7">
    <property type="interactions" value="171"/>
</dbReference>
<evidence type="ECO:0000256" key="7">
    <source>
        <dbReference type="ARBA" id="ARBA00022842"/>
    </source>
</evidence>
<dbReference type="InterPro" id="IPR054425">
    <property type="entry name" value="Cdc6_ORC1-like_ATPase_lid"/>
</dbReference>
<dbReference type="Gene3D" id="1.10.8.60">
    <property type="match status" value="1"/>
</dbReference>
<feature type="compositionally biased region" description="Acidic residues" evidence="11">
    <location>
        <begin position="244"/>
        <end position="257"/>
    </location>
</feature>
<evidence type="ECO:0000256" key="3">
    <source>
        <dbReference type="ARBA" id="ARBA00022705"/>
    </source>
</evidence>
<dbReference type="InterPro" id="IPR043151">
    <property type="entry name" value="BAH_sf"/>
</dbReference>
<keyword evidence="9 10" id="KW-0539">Nucleus</keyword>
<dbReference type="Pfam" id="PF00004">
    <property type="entry name" value="AAA"/>
    <property type="match status" value="1"/>
</dbReference>
<dbReference type="GO" id="GO:0005664">
    <property type="term" value="C:nuclear origin of replication recognition complex"/>
    <property type="evidence" value="ECO:0007669"/>
    <property type="project" value="TreeGrafter"/>
</dbReference>
<dbReference type="CDD" id="cd00009">
    <property type="entry name" value="AAA"/>
    <property type="match status" value="1"/>
</dbReference>
<comment type="function">
    <text evidence="10">Component of the origin recognition complex (ORC) that binds origins of replication. DNA-binding is ATP-dependent, however specific DNA sequences that define origins of replication have not been identified so far. ORC is required to assemble the pre-replication complex necessary to initiate DNA replication.</text>
</comment>
<reference evidence="13 14" key="1">
    <citation type="submission" date="2015-04" db="EMBL/GenBank/DDBJ databases">
        <title>Complete genome sequence of Schizopora paradoxa KUC8140, a cosmopolitan wood degrader in East Asia.</title>
        <authorList>
            <consortium name="DOE Joint Genome Institute"/>
            <person name="Min B."/>
            <person name="Park H."/>
            <person name="Jang Y."/>
            <person name="Kim J.-J."/>
            <person name="Kim K.H."/>
            <person name="Pangilinan J."/>
            <person name="Lipzen A."/>
            <person name="Riley R."/>
            <person name="Grigoriev I.V."/>
            <person name="Spatafora J.W."/>
            <person name="Choi I.-G."/>
        </authorList>
    </citation>
    <scope>NUCLEOTIDE SEQUENCE [LARGE SCALE GENOMIC DNA]</scope>
    <source>
        <strain evidence="13 14">KUC8140</strain>
    </source>
</reference>
<dbReference type="CDD" id="cd04370">
    <property type="entry name" value="BAH"/>
    <property type="match status" value="1"/>
</dbReference>
<keyword evidence="4" id="KW-0479">Metal-binding</keyword>
<dbReference type="InterPro" id="IPR003593">
    <property type="entry name" value="AAA+_ATPase"/>
</dbReference>
<feature type="domain" description="BAH" evidence="12">
    <location>
        <begin position="84"/>
        <end position="214"/>
    </location>
</feature>
<evidence type="ECO:0000256" key="2">
    <source>
        <dbReference type="ARBA" id="ARBA00008398"/>
    </source>
</evidence>
<evidence type="ECO:0000256" key="10">
    <source>
        <dbReference type="RuleBase" id="RU365058"/>
    </source>
</evidence>
<dbReference type="PANTHER" id="PTHR10763:SF23">
    <property type="entry name" value="ORIGIN RECOGNITION COMPLEX SUBUNIT 1"/>
    <property type="match status" value="1"/>
</dbReference>
<keyword evidence="5 10" id="KW-0547">Nucleotide-binding</keyword>
<dbReference type="AlphaFoldDB" id="A0A0H2R9A7"/>
<evidence type="ECO:0000256" key="5">
    <source>
        <dbReference type="ARBA" id="ARBA00022741"/>
    </source>
</evidence>
<dbReference type="PROSITE" id="PS51038">
    <property type="entry name" value="BAH"/>
    <property type="match status" value="1"/>
</dbReference>
<protein>
    <recommendedName>
        <fullName evidence="10">Origin recognition complex subunit 1</fullName>
    </recommendedName>
</protein>
<name>A0A0H2R9A7_9AGAM</name>